<dbReference type="GO" id="GO:0005254">
    <property type="term" value="F:chloride channel activity"/>
    <property type="evidence" value="ECO:0007669"/>
    <property type="project" value="TreeGrafter"/>
</dbReference>
<feature type="transmembrane region" description="Helical" evidence="6">
    <location>
        <begin position="277"/>
        <end position="297"/>
    </location>
</feature>
<feature type="compositionally biased region" description="Polar residues" evidence="7">
    <location>
        <begin position="1012"/>
        <end position="1024"/>
    </location>
</feature>
<dbReference type="InterPro" id="IPR036249">
    <property type="entry name" value="Thioredoxin-like_sf"/>
</dbReference>
<dbReference type="InterPro" id="IPR008554">
    <property type="entry name" value="Glutaredoxin-like"/>
</dbReference>
<dbReference type="Pfam" id="PF04547">
    <property type="entry name" value="Anoctamin"/>
    <property type="match status" value="1"/>
</dbReference>
<dbReference type="GO" id="GO:0005886">
    <property type="term" value="C:plasma membrane"/>
    <property type="evidence" value="ECO:0007669"/>
    <property type="project" value="TreeGrafter"/>
</dbReference>
<feature type="region of interest" description="Disordered" evidence="7">
    <location>
        <begin position="1044"/>
        <end position="1072"/>
    </location>
</feature>
<dbReference type="Pfam" id="PF05768">
    <property type="entry name" value="Glrx-like"/>
    <property type="match status" value="1"/>
</dbReference>
<feature type="transmembrane region" description="Helical" evidence="6">
    <location>
        <begin position="352"/>
        <end position="374"/>
    </location>
</feature>
<comment type="caution">
    <text evidence="9">The sequence shown here is derived from an EMBL/GenBank/DDBJ whole genome shotgun (WGS) entry which is preliminary data.</text>
</comment>
<feature type="compositionally biased region" description="Low complexity" evidence="7">
    <location>
        <begin position="1088"/>
        <end position="1105"/>
    </location>
</feature>
<evidence type="ECO:0000256" key="2">
    <source>
        <dbReference type="ARBA" id="ARBA00009671"/>
    </source>
</evidence>
<feature type="region of interest" description="Disordered" evidence="7">
    <location>
        <begin position="1087"/>
        <end position="1110"/>
    </location>
</feature>
<gene>
    <name evidence="9" type="ORF">BpHYR1_006443</name>
</gene>
<name>A0A3M7Q0F8_BRAPC</name>
<organism evidence="9 10">
    <name type="scientific">Brachionus plicatilis</name>
    <name type="common">Marine rotifer</name>
    <name type="synonym">Brachionus muelleri</name>
    <dbReference type="NCBI Taxonomy" id="10195"/>
    <lineage>
        <taxon>Eukaryota</taxon>
        <taxon>Metazoa</taxon>
        <taxon>Spiralia</taxon>
        <taxon>Gnathifera</taxon>
        <taxon>Rotifera</taxon>
        <taxon>Eurotatoria</taxon>
        <taxon>Monogononta</taxon>
        <taxon>Pseudotrocha</taxon>
        <taxon>Ploima</taxon>
        <taxon>Brachionidae</taxon>
        <taxon>Brachionus</taxon>
    </lineage>
</organism>
<dbReference type="PANTHER" id="PTHR12308">
    <property type="entry name" value="ANOCTAMIN"/>
    <property type="match status" value="1"/>
</dbReference>
<dbReference type="OrthoDB" id="296386at2759"/>
<accession>A0A3M7Q0F8</accession>
<comment type="subcellular location">
    <subcellularLocation>
        <location evidence="1 6">Membrane</location>
        <topology evidence="1 6">Multi-pass membrane protein</topology>
    </subcellularLocation>
</comment>
<feature type="transmembrane region" description="Helical" evidence="6">
    <location>
        <begin position="394"/>
        <end position="415"/>
    </location>
</feature>
<dbReference type="InterPro" id="IPR007632">
    <property type="entry name" value="Anoctamin"/>
</dbReference>
<feature type="compositionally biased region" description="Polar residues" evidence="7">
    <location>
        <begin position="1044"/>
        <end position="1071"/>
    </location>
</feature>
<dbReference type="SUPFAM" id="SSF46934">
    <property type="entry name" value="UBA-like"/>
    <property type="match status" value="1"/>
</dbReference>
<comment type="similarity">
    <text evidence="2 6">Belongs to the anoctamin family.</text>
</comment>
<keyword evidence="3 6" id="KW-0812">Transmembrane</keyword>
<evidence type="ECO:0000313" key="9">
    <source>
        <dbReference type="EMBL" id="RNA04937.1"/>
    </source>
</evidence>
<dbReference type="EMBL" id="REGN01007906">
    <property type="protein sequence ID" value="RNA04937.1"/>
    <property type="molecule type" value="Genomic_DNA"/>
</dbReference>
<evidence type="ECO:0000256" key="6">
    <source>
        <dbReference type="RuleBase" id="RU280814"/>
    </source>
</evidence>
<comment type="caution">
    <text evidence="6">Lacks conserved residue(s) required for the propagation of feature annotation.</text>
</comment>
<keyword evidence="5 6" id="KW-0472">Membrane</keyword>
<evidence type="ECO:0000256" key="1">
    <source>
        <dbReference type="ARBA" id="ARBA00004141"/>
    </source>
</evidence>
<dbReference type="SMART" id="SM00165">
    <property type="entry name" value="UBA"/>
    <property type="match status" value="1"/>
</dbReference>
<feature type="domain" description="UBA" evidence="8">
    <location>
        <begin position="1111"/>
        <end position="1153"/>
    </location>
</feature>
<evidence type="ECO:0000256" key="4">
    <source>
        <dbReference type="ARBA" id="ARBA00022989"/>
    </source>
</evidence>
<dbReference type="InterPro" id="IPR049452">
    <property type="entry name" value="Anoctamin_TM"/>
</dbReference>
<evidence type="ECO:0000256" key="5">
    <source>
        <dbReference type="ARBA" id="ARBA00023136"/>
    </source>
</evidence>
<evidence type="ECO:0000313" key="10">
    <source>
        <dbReference type="Proteomes" id="UP000276133"/>
    </source>
</evidence>
<feature type="region of interest" description="Disordered" evidence="7">
    <location>
        <begin position="1005"/>
        <end position="1024"/>
    </location>
</feature>
<keyword evidence="10" id="KW-1185">Reference proteome</keyword>
<dbReference type="Proteomes" id="UP000276133">
    <property type="component" value="Unassembled WGS sequence"/>
</dbReference>
<dbReference type="Gene3D" id="1.10.8.10">
    <property type="entry name" value="DNA helicase RuvA subunit, C-terminal domain"/>
    <property type="match status" value="1"/>
</dbReference>
<proteinExistence type="inferred from homology"/>
<evidence type="ECO:0000259" key="8">
    <source>
        <dbReference type="PROSITE" id="PS50030"/>
    </source>
</evidence>
<protein>
    <recommendedName>
        <fullName evidence="6">Anoctamin</fullName>
    </recommendedName>
</protein>
<feature type="transmembrane region" description="Helical" evidence="6">
    <location>
        <begin position="438"/>
        <end position="461"/>
    </location>
</feature>
<feature type="transmembrane region" description="Helical" evidence="6">
    <location>
        <begin position="240"/>
        <end position="265"/>
    </location>
</feature>
<evidence type="ECO:0000256" key="3">
    <source>
        <dbReference type="ARBA" id="ARBA00022692"/>
    </source>
</evidence>
<dbReference type="SUPFAM" id="SSF52833">
    <property type="entry name" value="Thioredoxin-like"/>
    <property type="match status" value="1"/>
</dbReference>
<reference evidence="9 10" key="1">
    <citation type="journal article" date="2018" name="Sci. Rep.">
        <title>Genomic signatures of local adaptation to the degree of environmental predictability in rotifers.</title>
        <authorList>
            <person name="Franch-Gras L."/>
            <person name="Hahn C."/>
            <person name="Garcia-Roger E.M."/>
            <person name="Carmona M.J."/>
            <person name="Serra M."/>
            <person name="Gomez A."/>
        </authorList>
    </citation>
    <scope>NUCLEOTIDE SEQUENCE [LARGE SCALE GENOMIC DNA]</scope>
    <source>
        <strain evidence="9">HYR1</strain>
    </source>
</reference>
<dbReference type="InterPro" id="IPR015940">
    <property type="entry name" value="UBA"/>
</dbReference>
<evidence type="ECO:0000256" key="7">
    <source>
        <dbReference type="SAM" id="MobiDB-lite"/>
    </source>
</evidence>
<feature type="transmembrane region" description="Helical" evidence="6">
    <location>
        <begin position="633"/>
        <end position="655"/>
    </location>
</feature>
<keyword evidence="4 6" id="KW-1133">Transmembrane helix</keyword>
<dbReference type="PANTHER" id="PTHR12308:SF51">
    <property type="entry name" value="ANOCTAMIN-8"/>
    <property type="match status" value="1"/>
</dbReference>
<feature type="transmembrane region" description="Helical" evidence="6">
    <location>
        <begin position="580"/>
        <end position="603"/>
    </location>
</feature>
<dbReference type="AlphaFoldDB" id="A0A3M7Q0F8"/>
<dbReference type="Gene3D" id="3.40.30.10">
    <property type="entry name" value="Glutaredoxin"/>
    <property type="match status" value="1"/>
</dbReference>
<sequence>MLENQADEEEKSNFHTKNMKFSRDEFKTLGSLFKKRFTSISKTVVTNRIWLKSTKSSSCHVLITFPPDSSYDTIHTLLDKILKAGLIVFIKEHKISNSVGFYITASYERFLQGVEDLELKKLIKQKYGGGIKEFIFAEQEFYENIENEDLFLTTQEKQSIIREILCQIKCDTSLEEIILDKKKVPNGRKLIFWCQKHKIISQILPIHDQEELKDLRKNWVISFFKNQPLEKICKYFGIKLSLYFAWLGFYTKSLLIPAVLGLAMWLSSGQDETIDSIFFLILCGFNLIWSICFTDLWNQKCAEFSYKWGTLDMKDDLLQEPRPMFKGEYKLNKVNNKLEPHYSDFKRALFRYLITFPSLIAVIFMTVIIMLKFFELQSLFEYATANGIFPELLGLTNFIPKIIYANVISFLNSVYKKMCHWLNDKENYREQTTHENHLIIKIVIFQFINNYLSLFYIAFYLHDIALLKEQLYAIFISRQLTGNFKEAIVPYIMESLKQIKKIDKANKKHDLEKVANTELSEMVERLKRYAQIFNEQNVPENSNFTLNENESADLNQPEVESLMLKYPDTFGDYLEMVMQYGLMVFFAPAFPLAALFTLINNFVEIRSDAFKMCFLYQRPFGERVANIGRWQDVLEAFSTLGIIVNCGLLITFGVIQKLVPSLSFYESLAIIVLIEHIFLGFNKYLSFTLPKLPKWIIVAKSKLEYRRREALRIMIRHLIIQTRNYVSKQDSNFIKLTLFTKKNCSLCDQAKEVIDDLYPETFEIEEIDITKNKELFHKFKLDIPVFYFNNSFLMQHKKMSIRIFAKNLNVSALEKNFKKELDSINSDLIIDDILNLICQEAKINKSNLSVVYRGEILNKNKKIGEYVNNLDLACIYITEQQELKFQTASVQKSEITSLVNHLISLFRRKIRRHLLEKLLLDPTKLKEVLAELPELKNDPFSLNFVKNFDLLKLLCDGKKAEEIINTHPNVYFGAKILVNYIRDLSKKIPADENFVPKGSYTIDEMSEDEEPQQQFAMAQSRQPNQPAVSQDYLSAVLSLLNQQQRAPQQADASQTAVPINQQSNQPSTQGQYPVLDRNYFQSLMHQATTQVPTTSSQTQSVQQSPRNSLSDADLAAKLEQMHELGFLDDELNLRALQIADGNVEAAVSILIENGGM</sequence>
<dbReference type="PROSITE" id="PS50030">
    <property type="entry name" value="UBA"/>
    <property type="match status" value="1"/>
</dbReference>
<dbReference type="InterPro" id="IPR009060">
    <property type="entry name" value="UBA-like_sf"/>
</dbReference>
<dbReference type="STRING" id="10195.A0A3M7Q0F8"/>